<feature type="region of interest" description="Disordered" evidence="1">
    <location>
        <begin position="39"/>
        <end position="80"/>
    </location>
</feature>
<dbReference type="EMBL" id="CP109535">
    <property type="protein sequence ID" value="WTY99372.1"/>
    <property type="molecule type" value="Genomic_DNA"/>
</dbReference>
<evidence type="ECO:0000313" key="2">
    <source>
        <dbReference type="EMBL" id="WTY99372.1"/>
    </source>
</evidence>
<dbReference type="AlphaFoldDB" id="A0AAU3H5J5"/>
<protein>
    <submittedName>
        <fullName evidence="2">SRPBCC family protein</fullName>
    </submittedName>
</protein>
<evidence type="ECO:0000256" key="1">
    <source>
        <dbReference type="SAM" id="MobiDB-lite"/>
    </source>
</evidence>
<gene>
    <name evidence="2" type="ORF">OG626_32965</name>
</gene>
<reference evidence="2" key="1">
    <citation type="submission" date="2022-10" db="EMBL/GenBank/DDBJ databases">
        <title>The complete genomes of actinobacterial strains from the NBC collection.</title>
        <authorList>
            <person name="Joergensen T.S."/>
            <person name="Alvarez Arevalo M."/>
            <person name="Sterndorff E.B."/>
            <person name="Faurdal D."/>
            <person name="Vuksanovic O."/>
            <person name="Mourched A.-S."/>
            <person name="Charusanti P."/>
            <person name="Shaw S."/>
            <person name="Blin K."/>
            <person name="Weber T."/>
        </authorList>
    </citation>
    <scope>NUCLEOTIDE SEQUENCE</scope>
    <source>
        <strain evidence="2">NBC_01401</strain>
    </source>
</reference>
<dbReference type="InterPro" id="IPR019587">
    <property type="entry name" value="Polyketide_cyclase/dehydratase"/>
</dbReference>
<dbReference type="Gene3D" id="3.30.530.20">
    <property type="match status" value="1"/>
</dbReference>
<sequence length="240" mass="25326">MHVSATPRRSASPHRSARKAAGTIAAALGLTIVLSGCASGDDSGTEAQDTPKASASASATGAAGQTEDNQCGGKSTDPDAALTRSADIDIDAPVDKVWDVQTDVVQWKEWQDAVLTAERLDSGDFSSTSEFRWTTPVPKSEFAPADTLTITSSVQHAEPDRCVIWEGPAKGEAITIDKGTHLWIFTETDKGTHVHTQESWDAPLLDSLQGADRDAVADMLGGGLDVWIQALKKEVEAQAA</sequence>
<feature type="compositionally biased region" description="Low complexity" evidence="1">
    <location>
        <begin position="53"/>
        <end position="64"/>
    </location>
</feature>
<dbReference type="InterPro" id="IPR023393">
    <property type="entry name" value="START-like_dom_sf"/>
</dbReference>
<accession>A0AAU3H5J5</accession>
<dbReference type="SUPFAM" id="SSF55961">
    <property type="entry name" value="Bet v1-like"/>
    <property type="match status" value="1"/>
</dbReference>
<organism evidence="2">
    <name type="scientific">Streptomyces sp. NBC_01401</name>
    <dbReference type="NCBI Taxonomy" id="2903854"/>
    <lineage>
        <taxon>Bacteria</taxon>
        <taxon>Bacillati</taxon>
        <taxon>Actinomycetota</taxon>
        <taxon>Actinomycetes</taxon>
        <taxon>Kitasatosporales</taxon>
        <taxon>Streptomycetaceae</taxon>
        <taxon>Streptomyces</taxon>
    </lineage>
</organism>
<proteinExistence type="predicted"/>
<dbReference type="Pfam" id="PF10604">
    <property type="entry name" value="Polyketide_cyc2"/>
    <property type="match status" value="1"/>
</dbReference>
<name>A0AAU3H5J5_9ACTN</name>